<accession>A0A2G5BKH8</accession>
<sequence>MSISNISEDIIVLISDYVVAMNEDTLEGWKDSLMLLSINNAWRVALLPIIYRRLYSVYHETNTQKTKSDGKHENTLISHSLKTNLNLVAESGYANFSKRFSIDINDKNPTNGLKSIIAKMEKYACNWKHIKSIHAWIKCSYRQDLEDPSNIKALNLKAGNVVDALFKLMPRIVKLNLSQAAENCDTKIIFEKLAEAYSGQATRLVCNRPLLISRTCYFSGLAYLKIKMDSRLSHQIPIVCAESLQYLSIDNLPINSMWPAINENDKIRRVEFLNLHSLHISFIGHRQSALEDEGHTQSKTTSMIFPKLSCLSVQNIDGFYSLINRAVFPKRISKLRLTGKLEDYGLLNKKMLPTVARLLLTIISVDGNSNGMFDAINNLAWKGQERTALEILATGGVEFDISKELTDKCKHNA</sequence>
<dbReference type="AlphaFoldDB" id="A0A2G5BKH8"/>
<dbReference type="EMBL" id="KZ303486">
    <property type="protein sequence ID" value="PIA19501.1"/>
    <property type="molecule type" value="Genomic_DNA"/>
</dbReference>
<gene>
    <name evidence="1" type="ORF">COEREDRAFT_84143</name>
</gene>
<evidence type="ECO:0008006" key="3">
    <source>
        <dbReference type="Google" id="ProtNLM"/>
    </source>
</evidence>
<dbReference type="Proteomes" id="UP000242474">
    <property type="component" value="Unassembled WGS sequence"/>
</dbReference>
<organism evidence="1 2">
    <name type="scientific">Coemansia reversa (strain ATCC 12441 / NRRL 1564)</name>
    <dbReference type="NCBI Taxonomy" id="763665"/>
    <lineage>
        <taxon>Eukaryota</taxon>
        <taxon>Fungi</taxon>
        <taxon>Fungi incertae sedis</taxon>
        <taxon>Zoopagomycota</taxon>
        <taxon>Kickxellomycotina</taxon>
        <taxon>Kickxellomycetes</taxon>
        <taxon>Kickxellales</taxon>
        <taxon>Kickxellaceae</taxon>
        <taxon>Coemansia</taxon>
    </lineage>
</organism>
<evidence type="ECO:0000313" key="1">
    <source>
        <dbReference type="EMBL" id="PIA19501.1"/>
    </source>
</evidence>
<proteinExistence type="predicted"/>
<evidence type="ECO:0000313" key="2">
    <source>
        <dbReference type="Proteomes" id="UP000242474"/>
    </source>
</evidence>
<protein>
    <recommendedName>
        <fullName evidence="3">F-box domain-containing protein</fullName>
    </recommendedName>
</protein>
<name>A0A2G5BKH8_COERN</name>
<reference evidence="1 2" key="1">
    <citation type="journal article" date="2015" name="Genome Biol. Evol.">
        <title>Phylogenomic analyses indicate that early fungi evolved digesting cell walls of algal ancestors of land plants.</title>
        <authorList>
            <person name="Chang Y."/>
            <person name="Wang S."/>
            <person name="Sekimoto S."/>
            <person name="Aerts A.L."/>
            <person name="Choi C."/>
            <person name="Clum A."/>
            <person name="LaButti K.M."/>
            <person name="Lindquist E.A."/>
            <person name="Yee Ngan C."/>
            <person name="Ohm R.A."/>
            <person name="Salamov A.A."/>
            <person name="Grigoriev I.V."/>
            <person name="Spatafora J.W."/>
            <person name="Berbee M.L."/>
        </authorList>
    </citation>
    <scope>NUCLEOTIDE SEQUENCE [LARGE SCALE GENOMIC DNA]</scope>
    <source>
        <strain evidence="1 2">NRRL 1564</strain>
    </source>
</reference>
<keyword evidence="2" id="KW-1185">Reference proteome</keyword>